<dbReference type="AlphaFoldDB" id="A0AAV9IY29"/>
<name>A0AAV9IY29_CYACA</name>
<dbReference type="Proteomes" id="UP001301350">
    <property type="component" value="Unassembled WGS sequence"/>
</dbReference>
<comment type="caution">
    <text evidence="6">The sequence shown here is derived from an EMBL/GenBank/DDBJ whole genome shotgun (WGS) entry which is preliminary data.</text>
</comment>
<dbReference type="GO" id="GO:0005524">
    <property type="term" value="F:ATP binding"/>
    <property type="evidence" value="ECO:0007669"/>
    <property type="project" value="UniProtKB-KW"/>
</dbReference>
<dbReference type="Pfam" id="PF00069">
    <property type="entry name" value="Pkinase"/>
    <property type="match status" value="1"/>
</dbReference>
<evidence type="ECO:0000256" key="3">
    <source>
        <dbReference type="ARBA" id="ARBA00022777"/>
    </source>
</evidence>
<keyword evidence="4" id="KW-0067">ATP-binding</keyword>
<dbReference type="SMART" id="SM00220">
    <property type="entry name" value="S_TKc"/>
    <property type="match status" value="1"/>
</dbReference>
<keyword evidence="3" id="KW-0418">Kinase</keyword>
<dbReference type="GO" id="GO:0004674">
    <property type="term" value="F:protein serine/threonine kinase activity"/>
    <property type="evidence" value="ECO:0007669"/>
    <property type="project" value="TreeGrafter"/>
</dbReference>
<dbReference type="PIRSF" id="PIRSF000654">
    <property type="entry name" value="Integrin-linked_kinase"/>
    <property type="match status" value="1"/>
</dbReference>
<dbReference type="EMBL" id="JANCYW010000010">
    <property type="protein sequence ID" value="KAK4537008.1"/>
    <property type="molecule type" value="Genomic_DNA"/>
</dbReference>
<evidence type="ECO:0000256" key="4">
    <source>
        <dbReference type="ARBA" id="ARBA00022840"/>
    </source>
</evidence>
<gene>
    <name evidence="6" type="ORF">CDCA_CDCA10G3033</name>
</gene>
<dbReference type="PANTHER" id="PTHR44329:SF288">
    <property type="entry name" value="MITOGEN-ACTIVATED PROTEIN KINASE KINASE KINASE 20"/>
    <property type="match status" value="1"/>
</dbReference>
<dbReference type="SUPFAM" id="SSF56112">
    <property type="entry name" value="Protein kinase-like (PK-like)"/>
    <property type="match status" value="1"/>
</dbReference>
<reference evidence="6 7" key="1">
    <citation type="submission" date="2022-07" db="EMBL/GenBank/DDBJ databases">
        <title>Genome-wide signatures of adaptation to extreme environments.</title>
        <authorList>
            <person name="Cho C.H."/>
            <person name="Yoon H.S."/>
        </authorList>
    </citation>
    <scope>NUCLEOTIDE SEQUENCE [LARGE SCALE GENOMIC DNA]</scope>
    <source>
        <strain evidence="6 7">DBV 063 E5</strain>
    </source>
</reference>
<dbReference type="PROSITE" id="PS00108">
    <property type="entry name" value="PROTEIN_KINASE_ST"/>
    <property type="match status" value="1"/>
</dbReference>
<dbReference type="InterPro" id="IPR051681">
    <property type="entry name" value="Ser/Thr_Kinases-Pseudokinases"/>
</dbReference>
<keyword evidence="1" id="KW-0808">Transferase</keyword>
<dbReference type="Gene3D" id="1.10.510.10">
    <property type="entry name" value="Transferase(Phosphotransferase) domain 1"/>
    <property type="match status" value="1"/>
</dbReference>
<protein>
    <recommendedName>
        <fullName evidence="5">Protein kinase domain-containing protein</fullName>
    </recommendedName>
</protein>
<feature type="domain" description="Protein kinase" evidence="5">
    <location>
        <begin position="33"/>
        <end position="295"/>
    </location>
</feature>
<dbReference type="InterPro" id="IPR008271">
    <property type="entry name" value="Ser/Thr_kinase_AS"/>
</dbReference>
<evidence type="ECO:0000259" key="5">
    <source>
        <dbReference type="PROSITE" id="PS50011"/>
    </source>
</evidence>
<keyword evidence="7" id="KW-1185">Reference proteome</keyword>
<evidence type="ECO:0000313" key="7">
    <source>
        <dbReference type="Proteomes" id="UP001301350"/>
    </source>
</evidence>
<dbReference type="InterPro" id="IPR011009">
    <property type="entry name" value="Kinase-like_dom_sf"/>
</dbReference>
<dbReference type="CDD" id="cd13999">
    <property type="entry name" value="STKc_MAP3K-like"/>
    <property type="match status" value="1"/>
</dbReference>
<dbReference type="Gene3D" id="3.30.200.20">
    <property type="entry name" value="Phosphorylase Kinase, domain 1"/>
    <property type="match status" value="1"/>
</dbReference>
<evidence type="ECO:0000256" key="2">
    <source>
        <dbReference type="ARBA" id="ARBA00022741"/>
    </source>
</evidence>
<dbReference type="PROSITE" id="PS50011">
    <property type="entry name" value="PROTEIN_KINASE_DOM"/>
    <property type="match status" value="1"/>
</dbReference>
<keyword evidence="2" id="KW-0547">Nucleotide-binding</keyword>
<proteinExistence type="predicted"/>
<organism evidence="6 7">
    <name type="scientific">Cyanidium caldarium</name>
    <name type="common">Red alga</name>
    <dbReference type="NCBI Taxonomy" id="2771"/>
    <lineage>
        <taxon>Eukaryota</taxon>
        <taxon>Rhodophyta</taxon>
        <taxon>Bangiophyceae</taxon>
        <taxon>Cyanidiales</taxon>
        <taxon>Cyanidiaceae</taxon>
        <taxon>Cyanidium</taxon>
    </lineage>
</organism>
<sequence>MSASANHSPPQEDRDGIEEVLDTDACQIQWDELHVEREIGRGTGTTVYSGVWRDHAVAVKVLNEGASRQTRDIMRKEVAFVTQRLGRHPHILTYYGWGTRRGDDCPFLVMELFEGGGPIHRKRKALHRKPRLVYSLMLQVASALSYMHQHHLVHRDLKPSNVLVDQSLTLAKLSDFGVSRAKERSDAQMTTMTGTFQWMAPEVISGSSYDFKADVYSFGVLFNELLTGTTPYQEKYLTPVQIATAVVTKGLRPRLVRSGTDIPPSVPQRIERCWAQESSRRPTSAELVEALQQLVKEYPMDASTVATSTKLSCTQQ</sequence>
<accession>A0AAV9IY29</accession>
<dbReference type="PANTHER" id="PTHR44329">
    <property type="entry name" value="SERINE/THREONINE-PROTEIN KINASE TNNI3K-RELATED"/>
    <property type="match status" value="1"/>
</dbReference>
<evidence type="ECO:0000313" key="6">
    <source>
        <dbReference type="EMBL" id="KAK4537008.1"/>
    </source>
</evidence>
<dbReference type="InterPro" id="IPR000719">
    <property type="entry name" value="Prot_kinase_dom"/>
</dbReference>
<evidence type="ECO:0000256" key="1">
    <source>
        <dbReference type="ARBA" id="ARBA00022679"/>
    </source>
</evidence>